<comment type="caution">
    <text evidence="2">The sequence shown here is derived from an EMBL/GenBank/DDBJ whole genome shotgun (WGS) entry which is preliminary data.</text>
</comment>
<sequence>MSSSTLLFESGIMKISDYDPIHDRYQTRTLQLPNLPLFDQFDLPSFDTTNKSQSNLNHQPSSSTLVSSLFPSSSSTTPTDINPKKRNGIPTRHQTMSRFIECFEHVPDTSSSPISANFSTASTLRSTKSISSKKSAKSFYTTKSPRRCYSNPNFSKKTIMKIEPLDPALVAASFKATQATPSPNAPKRTLSNAFHVLTGLLPKNNKRRMDHTACMTQSYGTGDDQEEYADDDGGRSCKSVASSSTTIRQAWQGNTWLDEMKTSCDFGSRPRLSSRDQAGPWWTSTPLSNSDVCVKN</sequence>
<name>A0A1X2I743_9FUNG</name>
<feature type="compositionally biased region" description="Low complexity" evidence="1">
    <location>
        <begin position="60"/>
        <end position="79"/>
    </location>
</feature>
<keyword evidence="3" id="KW-1185">Reference proteome</keyword>
<dbReference type="EMBL" id="MCGE01000024">
    <property type="protein sequence ID" value="ORZ10541.1"/>
    <property type="molecule type" value="Genomic_DNA"/>
</dbReference>
<reference evidence="2 3" key="1">
    <citation type="submission" date="2016-07" db="EMBL/GenBank/DDBJ databases">
        <title>Pervasive Adenine N6-methylation of Active Genes in Fungi.</title>
        <authorList>
            <consortium name="DOE Joint Genome Institute"/>
            <person name="Mondo S.J."/>
            <person name="Dannebaum R.O."/>
            <person name="Kuo R.C."/>
            <person name="Labutti K."/>
            <person name="Haridas S."/>
            <person name="Kuo A."/>
            <person name="Salamov A."/>
            <person name="Ahrendt S.R."/>
            <person name="Lipzen A."/>
            <person name="Sullivan W."/>
            <person name="Andreopoulos W.B."/>
            <person name="Clum A."/>
            <person name="Lindquist E."/>
            <person name="Daum C."/>
            <person name="Ramamoorthy G.K."/>
            <person name="Gryganskyi A."/>
            <person name="Culley D."/>
            <person name="Magnuson J.K."/>
            <person name="James T.Y."/>
            <person name="O'Malley M.A."/>
            <person name="Stajich J.E."/>
            <person name="Spatafora J.W."/>
            <person name="Visel A."/>
            <person name="Grigoriev I.V."/>
        </authorList>
    </citation>
    <scope>NUCLEOTIDE SEQUENCE [LARGE SCALE GENOMIC DNA]</scope>
    <source>
        <strain evidence="2 3">NRRL 1336</strain>
    </source>
</reference>
<proteinExistence type="predicted"/>
<feature type="region of interest" description="Disordered" evidence="1">
    <location>
        <begin position="49"/>
        <end position="91"/>
    </location>
</feature>
<accession>A0A1X2I743</accession>
<dbReference type="OrthoDB" id="2289284at2759"/>
<protein>
    <submittedName>
        <fullName evidence="2">Uncharacterized protein</fullName>
    </submittedName>
</protein>
<feature type="compositionally biased region" description="Polar residues" evidence="1">
    <location>
        <begin position="49"/>
        <end position="59"/>
    </location>
</feature>
<evidence type="ECO:0000313" key="3">
    <source>
        <dbReference type="Proteomes" id="UP000193560"/>
    </source>
</evidence>
<gene>
    <name evidence="2" type="ORF">BCR42DRAFT_111504</name>
</gene>
<evidence type="ECO:0000256" key="1">
    <source>
        <dbReference type="SAM" id="MobiDB-lite"/>
    </source>
</evidence>
<evidence type="ECO:0000313" key="2">
    <source>
        <dbReference type="EMBL" id="ORZ10541.1"/>
    </source>
</evidence>
<dbReference type="Proteomes" id="UP000193560">
    <property type="component" value="Unassembled WGS sequence"/>
</dbReference>
<dbReference type="AlphaFoldDB" id="A0A1X2I743"/>
<organism evidence="2 3">
    <name type="scientific">Absidia repens</name>
    <dbReference type="NCBI Taxonomy" id="90262"/>
    <lineage>
        <taxon>Eukaryota</taxon>
        <taxon>Fungi</taxon>
        <taxon>Fungi incertae sedis</taxon>
        <taxon>Mucoromycota</taxon>
        <taxon>Mucoromycotina</taxon>
        <taxon>Mucoromycetes</taxon>
        <taxon>Mucorales</taxon>
        <taxon>Cunninghamellaceae</taxon>
        <taxon>Absidia</taxon>
    </lineage>
</organism>